<protein>
    <submittedName>
        <fullName evidence="3">Uncharacterized protein</fullName>
    </submittedName>
</protein>
<evidence type="ECO:0000256" key="2">
    <source>
        <dbReference type="SAM" id="MobiDB-lite"/>
    </source>
</evidence>
<evidence type="ECO:0000256" key="1">
    <source>
        <dbReference type="SAM" id="Coils"/>
    </source>
</evidence>
<sequence length="441" mass="49159">MDQSLKPNRPFTPASDGAMVLCDPRPTNKRITLHVTTPSLDHQAKKTKMDKQDQGGANSSTRGDNSPSQRLQLDNSAFGNTRGSQNLEKTETSTLLPQQDLYAQLTRYEQEQTDLRAQLDDVKAKTHDLEAQVTAKDKQLQKLKDLIAFQSLQPTAMAIKSEAVTIQGPDDSAVTDKFTALRFAIANLTLAHLNGHPFSKPTKVDHKELFARLTQTEEDYKDYLGASSGFKAFFFEGVIWTKLIDELLSRPMSAFLDVPEGLIRDRAYNNGGASPQKFHAWRAYTADFLQDVLGPRLPWGPHGKMRSLLVGEFVELLSRYSTLGASNVAALTQELDNVVDKAVNLAWLMAKSRAYWVCSFPICPRTKSPYGFIYNKDHIQVKEHLEGGRRGMVDLVGRPGLFKHGDSDGKQYDTHVVVKKAVALVYEGKKPKAADLDYVDC</sequence>
<name>A0A9W8YWK5_9PEZI</name>
<dbReference type="Proteomes" id="UP001140453">
    <property type="component" value="Unassembled WGS sequence"/>
</dbReference>
<reference evidence="3" key="1">
    <citation type="submission" date="2022-10" db="EMBL/GenBank/DDBJ databases">
        <title>Tapping the CABI collections for fungal endophytes: first genome assemblies for Collariella, Neodidymelliopsis, Ascochyta clinopodiicola, Didymella pomorum, Didymosphaeria variabile, Neocosmospora piperis and Neocucurbitaria cava.</title>
        <authorList>
            <person name="Hill R."/>
        </authorList>
    </citation>
    <scope>NUCLEOTIDE SEQUENCE</scope>
    <source>
        <strain evidence="3">IMI 355082</strain>
    </source>
</reference>
<accession>A0A9W8YWK5</accession>
<feature type="compositionally biased region" description="Polar residues" evidence="2">
    <location>
        <begin position="55"/>
        <end position="95"/>
    </location>
</feature>
<dbReference type="OrthoDB" id="5213630at2759"/>
<dbReference type="EMBL" id="JAPEVB010000003">
    <property type="protein sequence ID" value="KAJ4391812.1"/>
    <property type="molecule type" value="Genomic_DNA"/>
</dbReference>
<keyword evidence="1" id="KW-0175">Coiled coil</keyword>
<comment type="caution">
    <text evidence="3">The sequence shown here is derived from an EMBL/GenBank/DDBJ whole genome shotgun (WGS) entry which is preliminary data.</text>
</comment>
<keyword evidence="4" id="KW-1185">Reference proteome</keyword>
<feature type="region of interest" description="Disordered" evidence="2">
    <location>
        <begin position="1"/>
        <end position="95"/>
    </location>
</feature>
<evidence type="ECO:0000313" key="3">
    <source>
        <dbReference type="EMBL" id="KAJ4391812.1"/>
    </source>
</evidence>
<feature type="coiled-coil region" evidence="1">
    <location>
        <begin position="98"/>
        <end position="132"/>
    </location>
</feature>
<feature type="compositionally biased region" description="Basic and acidic residues" evidence="2">
    <location>
        <begin position="42"/>
        <end position="53"/>
    </location>
</feature>
<dbReference type="AlphaFoldDB" id="A0A9W8YWK5"/>
<proteinExistence type="predicted"/>
<evidence type="ECO:0000313" key="4">
    <source>
        <dbReference type="Proteomes" id="UP001140453"/>
    </source>
</evidence>
<organism evidence="3 4">
    <name type="scientific">Gnomoniopsis smithogilvyi</name>
    <dbReference type="NCBI Taxonomy" id="1191159"/>
    <lineage>
        <taxon>Eukaryota</taxon>
        <taxon>Fungi</taxon>
        <taxon>Dikarya</taxon>
        <taxon>Ascomycota</taxon>
        <taxon>Pezizomycotina</taxon>
        <taxon>Sordariomycetes</taxon>
        <taxon>Sordariomycetidae</taxon>
        <taxon>Diaporthales</taxon>
        <taxon>Gnomoniaceae</taxon>
        <taxon>Gnomoniopsis</taxon>
    </lineage>
</organism>
<gene>
    <name evidence="3" type="ORF">N0V93_005432</name>
</gene>